<feature type="compositionally biased region" description="Basic and acidic residues" evidence="1">
    <location>
        <begin position="104"/>
        <end position="113"/>
    </location>
</feature>
<organism evidence="2 3">
    <name type="scientific">Parastrongyloides trichosuri</name>
    <name type="common">Possum-specific nematode worm</name>
    <dbReference type="NCBI Taxonomy" id="131310"/>
    <lineage>
        <taxon>Eukaryota</taxon>
        <taxon>Metazoa</taxon>
        <taxon>Ecdysozoa</taxon>
        <taxon>Nematoda</taxon>
        <taxon>Chromadorea</taxon>
        <taxon>Rhabditida</taxon>
        <taxon>Tylenchina</taxon>
        <taxon>Panagrolaimomorpha</taxon>
        <taxon>Strongyloidoidea</taxon>
        <taxon>Strongyloididae</taxon>
        <taxon>Parastrongyloides</taxon>
    </lineage>
</organism>
<dbReference type="AlphaFoldDB" id="A0A0N4ZXW6"/>
<evidence type="ECO:0000313" key="2">
    <source>
        <dbReference type="Proteomes" id="UP000038045"/>
    </source>
</evidence>
<dbReference type="WBParaSite" id="PTRK_0001363100.1">
    <property type="protein sequence ID" value="PTRK_0001363100.1"/>
    <property type="gene ID" value="PTRK_0001363100"/>
</dbReference>
<dbReference type="Proteomes" id="UP000038045">
    <property type="component" value="Unplaced"/>
</dbReference>
<accession>A0A0N4ZXW6</accession>
<name>A0A0N4ZXW6_PARTI</name>
<keyword evidence="2" id="KW-1185">Reference proteome</keyword>
<feature type="region of interest" description="Disordered" evidence="1">
    <location>
        <begin position="61"/>
        <end position="113"/>
    </location>
</feature>
<protein>
    <submittedName>
        <fullName evidence="3">Transferred entry: 7.1.1.9</fullName>
    </submittedName>
</protein>
<feature type="region of interest" description="Disordered" evidence="1">
    <location>
        <begin position="1"/>
        <end position="47"/>
    </location>
</feature>
<proteinExistence type="predicted"/>
<reference evidence="3" key="1">
    <citation type="submission" date="2017-02" db="UniProtKB">
        <authorList>
            <consortium name="WormBaseParasite"/>
        </authorList>
    </citation>
    <scope>IDENTIFICATION</scope>
</reference>
<evidence type="ECO:0000313" key="3">
    <source>
        <dbReference type="WBParaSite" id="PTRK_0001363100.1"/>
    </source>
</evidence>
<evidence type="ECO:0000256" key="1">
    <source>
        <dbReference type="SAM" id="MobiDB-lite"/>
    </source>
</evidence>
<sequence length="113" mass="11986">LRRRGGPDPGRGMGGSDRHDDLRRHHAGAGRSVPAEEGAALPRRRPGHVHLGLCRERLLGPAAGRDRRLLPAQAAGHQDPGRTREAGTARGLIGHTVIPGLRSRTRDPDGTSG</sequence>